<dbReference type="InterPro" id="IPR003462">
    <property type="entry name" value="ODC_Mu_crystall"/>
</dbReference>
<dbReference type="PANTHER" id="PTHR13812">
    <property type="entry name" value="KETIMINE REDUCTASE MU-CRYSTALLIN"/>
    <property type="match status" value="1"/>
</dbReference>
<comment type="similarity">
    <text evidence="1">Belongs to the ornithine cyclodeaminase/mu-crystallin family.</text>
</comment>
<dbReference type="GO" id="GO:0016491">
    <property type="term" value="F:oxidoreductase activity"/>
    <property type="evidence" value="ECO:0007669"/>
    <property type="project" value="UniProtKB-ARBA"/>
</dbReference>
<dbReference type="PANTHER" id="PTHR13812:SF19">
    <property type="entry name" value="KETIMINE REDUCTASE MU-CRYSTALLIN"/>
    <property type="match status" value="1"/>
</dbReference>
<name>A0A4Y9M8H4_9BRAD</name>
<dbReference type="GO" id="GO:0019752">
    <property type="term" value="P:carboxylic acid metabolic process"/>
    <property type="evidence" value="ECO:0007669"/>
    <property type="project" value="UniProtKB-ARBA"/>
</dbReference>
<sequence length="326" mass="34465">MRSYSAADVHAALAFPKLIEALREAFRRDGEPMPLRQAYEVGVDGAPASLLTMPAWVRGEALGVKLVTVFPKNAERGLGAVSSLYFLLDGQTGQPRAMIDGEALTNRRTAAASALASDYLSRADSRTLLVVGTGHLAPHLVAAHCAVRPIEKVLVWGRNPRRALALADTLVRRGVNAASAADLAEALPQADIVTCATTSTEPLVKGALLRPGTHVDLVGAFTPQMRESDDDAVLRSRVFIDTYAGALAEAGDLLQPIAAGSWSADRICGDLHELTNGTKSGRLDRNEITLFKSVGAAIEDLTAASLLANPSSLVRSPERGRSTTKA</sequence>
<dbReference type="NCBIfam" id="NF004793">
    <property type="entry name" value="PRK06141.1"/>
    <property type="match status" value="1"/>
</dbReference>
<proteinExistence type="inferred from homology"/>
<dbReference type="Pfam" id="PF02423">
    <property type="entry name" value="OCD_Mu_crystall"/>
    <property type="match status" value="1"/>
</dbReference>
<organism evidence="2 3">
    <name type="scientific">Bradyrhizobium niftali</name>
    <dbReference type="NCBI Taxonomy" id="2560055"/>
    <lineage>
        <taxon>Bacteria</taxon>
        <taxon>Pseudomonadati</taxon>
        <taxon>Pseudomonadota</taxon>
        <taxon>Alphaproteobacteria</taxon>
        <taxon>Hyphomicrobiales</taxon>
        <taxon>Nitrobacteraceae</taxon>
        <taxon>Bradyrhizobium</taxon>
    </lineage>
</organism>
<dbReference type="GO" id="GO:0005737">
    <property type="term" value="C:cytoplasm"/>
    <property type="evidence" value="ECO:0007669"/>
    <property type="project" value="TreeGrafter"/>
</dbReference>
<dbReference type="InterPro" id="IPR036291">
    <property type="entry name" value="NAD(P)-bd_dom_sf"/>
</dbReference>
<evidence type="ECO:0000313" key="2">
    <source>
        <dbReference type="EMBL" id="TFV51462.1"/>
    </source>
</evidence>
<keyword evidence="3" id="KW-1185">Reference proteome</keyword>
<accession>A0A4Y9M8H4</accession>
<dbReference type="FunFam" id="3.40.50.720:FF:000311">
    <property type="entry name" value="Ornithine cyclodeaminase"/>
    <property type="match status" value="1"/>
</dbReference>
<reference evidence="2 3" key="1">
    <citation type="submission" date="2019-03" db="EMBL/GenBank/DDBJ databases">
        <title>Bradyrhizobium diversity isolated from nodules of Chamaecrista fasciculata.</title>
        <authorList>
            <person name="Klepa M.S."/>
            <person name="Urquiaga M.O."/>
            <person name="Hungria M."/>
            <person name="Delamuta J.R."/>
        </authorList>
    </citation>
    <scope>NUCLEOTIDE SEQUENCE [LARGE SCALE GENOMIC DNA]</scope>
    <source>
        <strain evidence="2 3">CNPSo 3448</strain>
    </source>
</reference>
<evidence type="ECO:0000313" key="3">
    <source>
        <dbReference type="Proteomes" id="UP000297966"/>
    </source>
</evidence>
<dbReference type="AlphaFoldDB" id="A0A4Y9M8H4"/>
<dbReference type="SUPFAM" id="SSF51735">
    <property type="entry name" value="NAD(P)-binding Rossmann-fold domains"/>
    <property type="match status" value="1"/>
</dbReference>
<dbReference type="InterPro" id="IPR023401">
    <property type="entry name" value="ODC_N"/>
</dbReference>
<dbReference type="EMBL" id="SPQT01000001">
    <property type="protein sequence ID" value="TFV51462.1"/>
    <property type="molecule type" value="Genomic_DNA"/>
</dbReference>
<dbReference type="OrthoDB" id="9785971at2"/>
<protein>
    <submittedName>
        <fullName evidence="2">Ornithine cyclodeaminase family protein</fullName>
    </submittedName>
</protein>
<evidence type="ECO:0000256" key="1">
    <source>
        <dbReference type="ARBA" id="ARBA00008903"/>
    </source>
</evidence>
<dbReference type="Proteomes" id="UP000297966">
    <property type="component" value="Unassembled WGS sequence"/>
</dbReference>
<comment type="caution">
    <text evidence="2">The sequence shown here is derived from an EMBL/GenBank/DDBJ whole genome shotgun (WGS) entry which is preliminary data.</text>
</comment>
<dbReference type="Gene3D" id="3.30.1780.10">
    <property type="entry name" value="ornithine cyclodeaminase, domain 1"/>
    <property type="match status" value="1"/>
</dbReference>
<dbReference type="Gene3D" id="3.40.50.720">
    <property type="entry name" value="NAD(P)-binding Rossmann-like Domain"/>
    <property type="match status" value="1"/>
</dbReference>
<gene>
    <name evidence="2" type="ORF">E4K65_03265</name>
</gene>
<dbReference type="PIRSF" id="PIRSF001439">
    <property type="entry name" value="CryM"/>
    <property type="match status" value="1"/>
</dbReference>